<sequence>MLSFTPYENPMYFGILGLGLLPIVIGILCGKRFHWYETLISVFFLILTFGGPKLTQGFALIAYLIYEVLLVWCYTKYRKKNNNTGVFVSAVILAIIPLVIVKLTPAIQNGKQSIIGFLGISYLTFKAVQTIMESRDGVLKAFNPWFFLQFLVFFPTISSGPIDRYRRFKRDYDRVPKQGKYLQLLQKGLHNIFKGFIYKYMLAYVFGTMLLPKLEHQALMAHGLSWSLVGVMYVYSMYLFFDFAGYSLFAVGTSYFMGIETPMNFNSPFKSRNIKDFWNRWHMTLSFWFRDYIYMRLVFFFMKHKVFKSPKTTANVTYILNMTIMGFWHGVTWYYVTYGILHGAALVVNDWWLRYKKSHRGQIPHNKFTEVFATFITFNFVCFTFLLFSGFLNKMIMMK</sequence>
<keyword evidence="4 9" id="KW-0808">Transferase</keyword>
<comment type="caution">
    <text evidence="11">The sequence shown here is derived from an EMBL/GenBank/DDBJ whole genome shotgun (WGS) entry which is preliminary data.</text>
</comment>
<dbReference type="InterPro" id="IPR004299">
    <property type="entry name" value="MBOAT_fam"/>
</dbReference>
<dbReference type="EMBL" id="FOGK01000017">
    <property type="protein sequence ID" value="SER79023.1"/>
    <property type="molecule type" value="Genomic_DNA"/>
</dbReference>
<dbReference type="Pfam" id="PF03062">
    <property type="entry name" value="MBOAT"/>
    <property type="match status" value="1"/>
</dbReference>
<dbReference type="RefSeq" id="WP_057807106.1">
    <property type="nucleotide sequence ID" value="NZ_BJYP01000031.1"/>
</dbReference>
<feature type="transmembrane region" description="Helical" evidence="10">
    <location>
        <begin position="12"/>
        <end position="30"/>
    </location>
</feature>
<reference evidence="11 12" key="1">
    <citation type="submission" date="2016-10" db="EMBL/GenBank/DDBJ databases">
        <authorList>
            <person name="Varghese N."/>
            <person name="Submissions S."/>
        </authorList>
    </citation>
    <scope>NUCLEOTIDE SEQUENCE [LARGE SCALE GENOMIC DNA]</scope>
    <source>
        <strain evidence="11 12">CGMCC 1.3889</strain>
    </source>
</reference>
<evidence type="ECO:0000313" key="12">
    <source>
        <dbReference type="Proteomes" id="UP000182818"/>
    </source>
</evidence>
<comment type="function">
    <text evidence="9">O-acyltransferase that catalyzes D-alanylation of both teichoic acid and lipoteichoic acid (LTA). D-alanylation of LTA plays an important role in modulating the properties of the cell wall in Gram-positive bacteria, influencing the net charge of the cell wall. Catalyzes D-alanylation from DltC carrier protein.</text>
</comment>
<keyword evidence="5 10" id="KW-0812">Transmembrane</keyword>
<feature type="transmembrane region" description="Helical" evidence="10">
    <location>
        <begin position="223"/>
        <end position="241"/>
    </location>
</feature>
<evidence type="ECO:0000313" key="11">
    <source>
        <dbReference type="EMBL" id="SER79023.1"/>
    </source>
</evidence>
<evidence type="ECO:0000256" key="4">
    <source>
        <dbReference type="ARBA" id="ARBA00022679"/>
    </source>
</evidence>
<dbReference type="InterPro" id="IPR024194">
    <property type="entry name" value="Ac/AlaTfrase_AlgI/DltB"/>
</dbReference>
<feature type="transmembrane region" description="Helical" evidence="10">
    <location>
        <begin position="192"/>
        <end position="211"/>
    </location>
</feature>
<gene>
    <name evidence="11" type="ORF">SAMN04487973_11735</name>
</gene>
<dbReference type="PIRSF" id="PIRSF016636">
    <property type="entry name" value="AlgI_DltB"/>
    <property type="match status" value="1"/>
</dbReference>
<accession>A0A1H9S3U3</accession>
<evidence type="ECO:0000256" key="9">
    <source>
        <dbReference type="PIRNR" id="PIRNR016636"/>
    </source>
</evidence>
<evidence type="ECO:0000256" key="8">
    <source>
        <dbReference type="ARBA" id="ARBA00023315"/>
    </source>
</evidence>
<organism evidence="11 12">
    <name type="scientific">Pediococcus ethanolidurans</name>
    <dbReference type="NCBI Taxonomy" id="319653"/>
    <lineage>
        <taxon>Bacteria</taxon>
        <taxon>Bacillati</taxon>
        <taxon>Bacillota</taxon>
        <taxon>Bacilli</taxon>
        <taxon>Lactobacillales</taxon>
        <taxon>Lactobacillaceae</taxon>
        <taxon>Pediococcus</taxon>
    </lineage>
</organism>
<feature type="transmembrane region" description="Helical" evidence="10">
    <location>
        <begin position="332"/>
        <end position="352"/>
    </location>
</feature>
<dbReference type="Proteomes" id="UP000182818">
    <property type="component" value="Unassembled WGS sequence"/>
</dbReference>
<feature type="transmembrane region" description="Helical" evidence="10">
    <location>
        <begin position="86"/>
        <end position="107"/>
    </location>
</feature>
<evidence type="ECO:0000256" key="5">
    <source>
        <dbReference type="ARBA" id="ARBA00022692"/>
    </source>
</evidence>
<proteinExistence type="inferred from homology"/>
<dbReference type="EC" id="2.3.1.-" evidence="9"/>
<evidence type="ECO:0000256" key="3">
    <source>
        <dbReference type="ARBA" id="ARBA00022475"/>
    </source>
</evidence>
<keyword evidence="7 9" id="KW-0472">Membrane</keyword>
<feature type="transmembrane region" description="Helical" evidence="10">
    <location>
        <begin position="372"/>
        <end position="392"/>
    </location>
</feature>
<evidence type="ECO:0000256" key="2">
    <source>
        <dbReference type="ARBA" id="ARBA00010323"/>
    </source>
</evidence>
<dbReference type="PANTHER" id="PTHR13285:SF23">
    <property type="entry name" value="TEICHOIC ACID D-ALANYLTRANSFERASE"/>
    <property type="match status" value="1"/>
</dbReference>
<dbReference type="PIRSF" id="PIRSF500216">
    <property type="entry name" value="DltB"/>
    <property type="match status" value="1"/>
</dbReference>
<keyword evidence="6 10" id="KW-1133">Transmembrane helix</keyword>
<evidence type="ECO:0000256" key="10">
    <source>
        <dbReference type="SAM" id="Phobius"/>
    </source>
</evidence>
<name>A0A1H9S3U3_9LACO</name>
<keyword evidence="3 9" id="KW-1003">Cell membrane</keyword>
<dbReference type="GeneID" id="76044026"/>
<evidence type="ECO:0000256" key="6">
    <source>
        <dbReference type="ARBA" id="ARBA00022989"/>
    </source>
</evidence>
<comment type="subcellular location">
    <subcellularLocation>
        <location evidence="1">Cell membrane</location>
        <topology evidence="1">Multi-pass membrane protein</topology>
    </subcellularLocation>
</comment>
<keyword evidence="8 9" id="KW-0012">Acyltransferase</keyword>
<dbReference type="InterPro" id="IPR051085">
    <property type="entry name" value="MB_O-acyltransferase"/>
</dbReference>
<evidence type="ECO:0000256" key="1">
    <source>
        <dbReference type="ARBA" id="ARBA00004651"/>
    </source>
</evidence>
<comment type="similarity">
    <text evidence="2 9">Belongs to the membrane-bound acyltransferase family.</text>
</comment>
<dbReference type="NCBIfam" id="TIGR04091">
    <property type="entry name" value="LTA_dltB"/>
    <property type="match status" value="1"/>
</dbReference>
<protein>
    <recommendedName>
        <fullName evidence="9">Teichoic acid D-alanyltransferase</fullName>
        <ecNumber evidence="9">2.3.1.-</ecNumber>
    </recommendedName>
</protein>
<feature type="transmembrane region" description="Helical" evidence="10">
    <location>
        <begin position="42"/>
        <end position="66"/>
    </location>
</feature>
<evidence type="ECO:0000256" key="7">
    <source>
        <dbReference type="ARBA" id="ARBA00023136"/>
    </source>
</evidence>
<keyword evidence="12" id="KW-1185">Reference proteome</keyword>
<comment type="pathway">
    <text evidence="9">Cell wall biogenesis; lipoteichoic acid biosynthesis.</text>
</comment>
<feature type="transmembrane region" description="Helical" evidence="10">
    <location>
        <begin position="144"/>
        <end position="162"/>
    </location>
</feature>
<dbReference type="InterPro" id="IPR024024">
    <property type="entry name" value="DltB"/>
</dbReference>
<dbReference type="PANTHER" id="PTHR13285">
    <property type="entry name" value="ACYLTRANSFERASE"/>
    <property type="match status" value="1"/>
</dbReference>